<keyword evidence="9" id="KW-0408">Iron</keyword>
<dbReference type="CDD" id="cd08761">
    <property type="entry name" value="Cyt_b561_CYB561D2_like"/>
    <property type="match status" value="1"/>
</dbReference>
<evidence type="ECO:0000256" key="9">
    <source>
        <dbReference type="ARBA" id="ARBA00023004"/>
    </source>
</evidence>
<feature type="domain" description="Cytochrome b561" evidence="13">
    <location>
        <begin position="40"/>
        <end position="242"/>
    </location>
</feature>
<evidence type="ECO:0000313" key="15">
    <source>
        <dbReference type="Proteomes" id="UP000030151"/>
    </source>
</evidence>
<comment type="cofactor">
    <cofactor evidence="1">
        <name>heme b</name>
        <dbReference type="ChEBI" id="CHEBI:60344"/>
    </cofactor>
</comment>
<dbReference type="Proteomes" id="UP000030151">
    <property type="component" value="Unassembled WGS sequence"/>
</dbReference>
<dbReference type="EMBL" id="JELW01000030">
    <property type="protein sequence ID" value="EXU97998.1"/>
    <property type="molecule type" value="Genomic_DNA"/>
</dbReference>
<evidence type="ECO:0000256" key="11">
    <source>
        <dbReference type="SAM" id="MobiDB-lite"/>
    </source>
</evidence>
<keyword evidence="5 12" id="KW-0812">Transmembrane</keyword>
<organism evidence="14 15">
    <name type="scientific">Metarhizium robertsii</name>
    <dbReference type="NCBI Taxonomy" id="568076"/>
    <lineage>
        <taxon>Eukaryota</taxon>
        <taxon>Fungi</taxon>
        <taxon>Dikarya</taxon>
        <taxon>Ascomycota</taxon>
        <taxon>Pezizomycotina</taxon>
        <taxon>Sordariomycetes</taxon>
        <taxon>Hypocreomycetidae</taxon>
        <taxon>Hypocreales</taxon>
        <taxon>Clavicipitaceae</taxon>
        <taxon>Metarhizium</taxon>
    </lineage>
</organism>
<dbReference type="Pfam" id="PF03188">
    <property type="entry name" value="Cytochrom_B561"/>
    <property type="match status" value="1"/>
</dbReference>
<feature type="transmembrane region" description="Helical" evidence="12">
    <location>
        <begin position="212"/>
        <end position="236"/>
    </location>
</feature>
<dbReference type="HOGENOM" id="CLU_090067_1_0_1"/>
<feature type="transmembrane region" description="Helical" evidence="12">
    <location>
        <begin position="44"/>
        <end position="66"/>
    </location>
</feature>
<evidence type="ECO:0000256" key="4">
    <source>
        <dbReference type="ARBA" id="ARBA00022617"/>
    </source>
</evidence>
<dbReference type="GO" id="GO:0140575">
    <property type="term" value="F:transmembrane monodehydroascorbate reductase activity"/>
    <property type="evidence" value="ECO:0007669"/>
    <property type="project" value="InterPro"/>
</dbReference>
<dbReference type="InterPro" id="IPR006593">
    <property type="entry name" value="Cyt_b561/ferric_Rdtase_TM"/>
</dbReference>
<dbReference type="PANTHER" id="PTHR15422:SF45">
    <property type="entry name" value="CYTOCHROME B561 DOMAIN-CONTAINING PROTEIN"/>
    <property type="match status" value="1"/>
</dbReference>
<proteinExistence type="predicted"/>
<dbReference type="eggNOG" id="ENOG502S87A">
    <property type="taxonomic scope" value="Eukaryota"/>
</dbReference>
<evidence type="ECO:0000256" key="8">
    <source>
        <dbReference type="ARBA" id="ARBA00022989"/>
    </source>
</evidence>
<evidence type="ECO:0000256" key="3">
    <source>
        <dbReference type="ARBA" id="ARBA00022448"/>
    </source>
</evidence>
<dbReference type="SMART" id="SM00665">
    <property type="entry name" value="B561"/>
    <property type="match status" value="1"/>
</dbReference>
<accession>A0A014MZX9</accession>
<evidence type="ECO:0000256" key="6">
    <source>
        <dbReference type="ARBA" id="ARBA00022723"/>
    </source>
</evidence>
<protein>
    <submittedName>
        <fullName evidence="14">Eukaryotic cytochrome b561 domain protein</fullName>
    </submittedName>
</protein>
<reference evidence="14 15" key="1">
    <citation type="submission" date="2014-02" db="EMBL/GenBank/DDBJ databases">
        <title>The genome sequence of the entomopathogenic fungus Metarhizium robertsii ARSEF 2575.</title>
        <authorList>
            <person name="Giuliano Garisto Donzelli B."/>
            <person name="Roe B.A."/>
            <person name="Macmil S.L."/>
            <person name="Krasnoff S.B."/>
            <person name="Gibson D.M."/>
        </authorList>
    </citation>
    <scope>NUCLEOTIDE SEQUENCE [LARGE SCALE GENOMIC DNA]</scope>
    <source>
        <strain evidence="14 15">ARSEF 2575</strain>
    </source>
</reference>
<keyword evidence="8 12" id="KW-1133">Transmembrane helix</keyword>
<dbReference type="InterPro" id="IPR045150">
    <property type="entry name" value="CYB561D1/2"/>
</dbReference>
<keyword evidence="10 12" id="KW-0472">Membrane</keyword>
<evidence type="ECO:0000259" key="13">
    <source>
        <dbReference type="PROSITE" id="PS50939"/>
    </source>
</evidence>
<name>A0A014MZX9_9HYPO</name>
<feature type="transmembrane region" description="Helical" evidence="12">
    <location>
        <begin position="188"/>
        <end position="206"/>
    </location>
</feature>
<dbReference type="AlphaFoldDB" id="A0A014MZX9"/>
<evidence type="ECO:0000256" key="1">
    <source>
        <dbReference type="ARBA" id="ARBA00001970"/>
    </source>
</evidence>
<comment type="subcellular location">
    <subcellularLocation>
        <location evidence="2">Membrane</location>
        <topology evidence="2">Multi-pass membrane protein</topology>
    </subcellularLocation>
</comment>
<evidence type="ECO:0000256" key="7">
    <source>
        <dbReference type="ARBA" id="ARBA00022982"/>
    </source>
</evidence>
<keyword evidence="4" id="KW-0349">Heme</keyword>
<dbReference type="PROSITE" id="PS50939">
    <property type="entry name" value="CYTOCHROME_B561"/>
    <property type="match status" value="1"/>
</dbReference>
<keyword evidence="3" id="KW-0813">Transport</keyword>
<evidence type="ECO:0000256" key="12">
    <source>
        <dbReference type="SAM" id="Phobius"/>
    </source>
</evidence>
<evidence type="ECO:0000256" key="10">
    <source>
        <dbReference type="ARBA" id="ARBA00023136"/>
    </source>
</evidence>
<keyword evidence="6" id="KW-0479">Metal-binding</keyword>
<gene>
    <name evidence="14" type="ORF">X797_008813</name>
</gene>
<sequence>MASATGLPERPPARESIVASETEPLLGKPGDAVLPTGASIMRTFVLGTGTLAQLGVAIICADIWAHMFFSPIIFFSGHPIAMSAAVFTLTQSVLVQQPISSDTPRQKRVGQYVHAGLNLFAFAAIITGVTIIEINKFRSNGPHFHSAHAYLGVSTLVVLAGQYVVGFTMWATPWLYGGEERAKSLYKYHRYVGYFILLMLLATVVATTDTDYVRLVLGVNFWTVLAGSVLIVMGVFPRIQKQKLGFGPRQEERPVHDFESATS</sequence>
<keyword evidence="7" id="KW-0249">Electron transport</keyword>
<feature type="transmembrane region" description="Helical" evidence="12">
    <location>
        <begin position="147"/>
        <end position="176"/>
    </location>
</feature>
<dbReference type="OrthoDB" id="432881at2759"/>
<evidence type="ECO:0000313" key="14">
    <source>
        <dbReference type="EMBL" id="EXU97998.1"/>
    </source>
</evidence>
<evidence type="ECO:0000256" key="5">
    <source>
        <dbReference type="ARBA" id="ARBA00022692"/>
    </source>
</evidence>
<feature type="transmembrane region" description="Helical" evidence="12">
    <location>
        <begin position="115"/>
        <end position="135"/>
    </location>
</feature>
<feature type="region of interest" description="Disordered" evidence="11">
    <location>
        <begin position="1"/>
        <end position="21"/>
    </location>
</feature>
<dbReference type="PANTHER" id="PTHR15422">
    <property type="entry name" value="OS05G0565100 PROTEIN"/>
    <property type="match status" value="1"/>
</dbReference>
<dbReference type="GO" id="GO:0016020">
    <property type="term" value="C:membrane"/>
    <property type="evidence" value="ECO:0007669"/>
    <property type="project" value="UniProtKB-SubCell"/>
</dbReference>
<dbReference type="GO" id="GO:0046872">
    <property type="term" value="F:metal ion binding"/>
    <property type="evidence" value="ECO:0007669"/>
    <property type="project" value="UniProtKB-KW"/>
</dbReference>
<comment type="caution">
    <text evidence="14">The sequence shown here is derived from an EMBL/GenBank/DDBJ whole genome shotgun (WGS) entry which is preliminary data.</text>
</comment>
<feature type="transmembrane region" description="Helical" evidence="12">
    <location>
        <begin position="72"/>
        <end position="94"/>
    </location>
</feature>
<dbReference type="Gene3D" id="1.20.120.1770">
    <property type="match status" value="1"/>
</dbReference>
<evidence type="ECO:0000256" key="2">
    <source>
        <dbReference type="ARBA" id="ARBA00004141"/>
    </source>
</evidence>